<comment type="caution">
    <text evidence="3">The sequence shown here is derived from an EMBL/GenBank/DDBJ whole genome shotgun (WGS) entry which is preliminary data.</text>
</comment>
<sequence length="575" mass="64916">MPRLNTSQGTTSIFCTPAGDMLFLDGSVLSSSSSRVTAECTLRMVFAAMAPVPFLRRALLPTACAIITALMLLLVPRSSFRSTLAADSRLSWSLIGIKPAIPTSRLHYLVPASQPNLQLCYNLVSSIVNRYPVPMLLGWNGTGDLDAAQTHLAKLRAMKRYLHSLPANEDDDLAVIVDGYDIIHQLPAEIIVQRYFEIAKRADAQLADRLNISVADAHRRNFRQTLFWGPDKICFPFDPRAPRCWAAPPSTLGPNAFGPRTGNGEFEFNDPRWLNSGTVLGPVHDLRRLIDETMDEITATYDPHYDLRESDQYYVSNVWARQEYWRSKRAKGGADVSGGPEDRVLPEKRSEQHETELHVAIDYESHIFQTKAGYEPFLRRLAFEQGDGNTTMVNDDVLQIGDQFKPYPIEMPKNVRSALTRLYNELPKVRRSAAARDWIRTVKLGVNLVTKHIYAIWHCTGLKDSFDEEYRLQWWYPYTMSLLMAAVKSSQVGHLISAEPIDGRKWAPKTKFPLSYPSEAILYGGAWSDADGDRFVPWSELCAAHEEVLFRGERETMAAQPPAVTRLTRRRVQAS</sequence>
<accession>A0A2A9PMI6</accession>
<reference evidence="3 4" key="1">
    <citation type="journal article" date="2015" name="BMC Genomics">
        <title>Gene expression during zombie ant biting behavior reflects the complexity underlying fungal parasitic behavioral manipulation.</title>
        <authorList>
            <person name="de Bekker C."/>
            <person name="Ohm R.A."/>
            <person name="Loreto R.G."/>
            <person name="Sebastian A."/>
            <person name="Albert I."/>
            <person name="Merrow M."/>
            <person name="Brachmann A."/>
            <person name="Hughes D.P."/>
        </authorList>
    </citation>
    <scope>NUCLEOTIDE SEQUENCE [LARGE SCALE GENOMIC DNA]</scope>
    <source>
        <strain evidence="3 4">SC16a</strain>
    </source>
</reference>
<evidence type="ECO:0000256" key="2">
    <source>
        <dbReference type="SAM" id="Phobius"/>
    </source>
</evidence>
<feature type="compositionally biased region" description="Basic and acidic residues" evidence="1">
    <location>
        <begin position="340"/>
        <end position="351"/>
    </location>
</feature>
<dbReference type="EMBL" id="LAZP02000028">
    <property type="protein sequence ID" value="PFH62434.1"/>
    <property type="molecule type" value="Genomic_DNA"/>
</dbReference>
<dbReference type="AlphaFoldDB" id="A0A2A9PMI6"/>
<dbReference type="CDD" id="cd22997">
    <property type="entry name" value="GT_LH"/>
    <property type="match status" value="1"/>
</dbReference>
<dbReference type="PANTHER" id="PTHR36587">
    <property type="entry name" value="EXPRESSION SITE-ASSOCIATED GENE 3 (ESAG3)-LIKE PROTEIN"/>
    <property type="match status" value="1"/>
</dbReference>
<proteinExistence type="predicted"/>
<keyword evidence="4" id="KW-1185">Reference proteome</keyword>
<dbReference type="Proteomes" id="UP000037136">
    <property type="component" value="Unassembled WGS sequence"/>
</dbReference>
<feature type="region of interest" description="Disordered" evidence="1">
    <location>
        <begin position="330"/>
        <end position="351"/>
    </location>
</feature>
<evidence type="ECO:0000313" key="3">
    <source>
        <dbReference type="EMBL" id="PFH62434.1"/>
    </source>
</evidence>
<name>A0A2A9PMI6_OPHUN</name>
<keyword evidence="2" id="KW-0472">Membrane</keyword>
<dbReference type="STRING" id="268505.A0A2A9PMI6"/>
<dbReference type="PANTHER" id="PTHR36587:SF2">
    <property type="entry name" value="EXPRESSION SITE-ASSOCIATED GENE 3 (ESAG3)-LIKE PROTEIN"/>
    <property type="match status" value="1"/>
</dbReference>
<dbReference type="OrthoDB" id="422736at2759"/>
<keyword evidence="2" id="KW-0812">Transmembrane</keyword>
<gene>
    <name evidence="3" type="ORF">XA68_13501</name>
</gene>
<evidence type="ECO:0000313" key="4">
    <source>
        <dbReference type="Proteomes" id="UP000037136"/>
    </source>
</evidence>
<reference evidence="3 4" key="2">
    <citation type="journal article" date="2017" name="Sci. Rep.">
        <title>Ant-infecting Ophiocordyceps genomes reveal a high diversity of potential behavioral manipulation genes and a possible major role for enterotoxins.</title>
        <authorList>
            <person name="de Bekker C."/>
            <person name="Ohm R.A."/>
            <person name="Evans H.C."/>
            <person name="Brachmann A."/>
            <person name="Hughes D.P."/>
        </authorList>
    </citation>
    <scope>NUCLEOTIDE SEQUENCE [LARGE SCALE GENOMIC DNA]</scope>
    <source>
        <strain evidence="3 4">SC16a</strain>
    </source>
</reference>
<evidence type="ECO:0000256" key="1">
    <source>
        <dbReference type="SAM" id="MobiDB-lite"/>
    </source>
</evidence>
<feature type="transmembrane region" description="Helical" evidence="2">
    <location>
        <begin position="54"/>
        <end position="75"/>
    </location>
</feature>
<keyword evidence="2" id="KW-1133">Transmembrane helix</keyword>
<protein>
    <submittedName>
        <fullName evidence="3">Uncharacterized protein</fullName>
    </submittedName>
</protein>
<organism evidence="3 4">
    <name type="scientific">Ophiocordyceps unilateralis</name>
    <name type="common">Zombie-ant fungus</name>
    <name type="synonym">Torrubia unilateralis</name>
    <dbReference type="NCBI Taxonomy" id="268505"/>
    <lineage>
        <taxon>Eukaryota</taxon>
        <taxon>Fungi</taxon>
        <taxon>Dikarya</taxon>
        <taxon>Ascomycota</taxon>
        <taxon>Pezizomycotina</taxon>
        <taxon>Sordariomycetes</taxon>
        <taxon>Hypocreomycetidae</taxon>
        <taxon>Hypocreales</taxon>
        <taxon>Ophiocordycipitaceae</taxon>
        <taxon>Ophiocordyceps</taxon>
    </lineage>
</organism>